<evidence type="ECO:0000313" key="1">
    <source>
        <dbReference type="EMBL" id="KAJ9663985.1"/>
    </source>
</evidence>
<accession>A0ACC3AK21</accession>
<organism evidence="1 2">
    <name type="scientific">Neophaeococcomyces mojaviensis</name>
    <dbReference type="NCBI Taxonomy" id="3383035"/>
    <lineage>
        <taxon>Eukaryota</taxon>
        <taxon>Fungi</taxon>
        <taxon>Dikarya</taxon>
        <taxon>Ascomycota</taxon>
        <taxon>Pezizomycotina</taxon>
        <taxon>Eurotiomycetes</taxon>
        <taxon>Chaetothyriomycetidae</taxon>
        <taxon>Chaetothyriales</taxon>
        <taxon>Chaetothyriales incertae sedis</taxon>
        <taxon>Neophaeococcomyces</taxon>
    </lineage>
</organism>
<name>A0ACC3AK21_9EURO</name>
<dbReference type="EMBL" id="JAPDRQ010000005">
    <property type="protein sequence ID" value="KAJ9663985.1"/>
    <property type="molecule type" value="Genomic_DNA"/>
</dbReference>
<comment type="caution">
    <text evidence="1">The sequence shown here is derived from an EMBL/GenBank/DDBJ whole genome shotgun (WGS) entry which is preliminary data.</text>
</comment>
<dbReference type="Proteomes" id="UP001172386">
    <property type="component" value="Unassembled WGS sequence"/>
</dbReference>
<sequence>MDSPGFDPSDPQEDGTPSQSRKRKATGASGRGVASLTPDQLAKKRANDREAQRAIRERTKNTIETLERKIHELTSQQPYQELQSIIRQRDAIQAENEEIRRRLASVMSIIQPLMGAQGLADLASAAQHNIQPGLGQPTSVFQPEQYMNGGPPPRSYPGQSTPGPQAHTDQSSYPSPFPSSDPDPASEAHSWANQRLALNNQRESLHRSHELSENGERLNFSFLIDSSTANKNTYIPSIPDRRSSPNDRPLPHSFPDSTTTHQAWNMLPKNCLPTCPLDSILLNFLEVRQRETASQPPGAGQTPTYISPAYPSISNLLNPTNTTTSAGRASPGLSRHIPSHTSNPTRPSSRQSDPISTLMTDIISKFPNISGLPEQVATTFIMFMQMRWQIHPTQENYERLPDWITPRPSQLFTAHPAWIDHLPWPRMRDKLVQNYQDYPFENWFLPFTSGLSVNWPYEAVDCLISPGEHEDPIINPVFERHIRRLENWSLGPQFAAAFPALADTGNVRDRKQGPLVNTPFGADQMLQGLSGIGAGMSLPFQQGVQHAPSTQQRQGTGSGSDTGG</sequence>
<keyword evidence="2" id="KW-1185">Reference proteome</keyword>
<evidence type="ECO:0000313" key="2">
    <source>
        <dbReference type="Proteomes" id="UP001172386"/>
    </source>
</evidence>
<gene>
    <name evidence="1" type="ORF">H2198_000488</name>
</gene>
<reference evidence="1" key="1">
    <citation type="submission" date="2022-10" db="EMBL/GenBank/DDBJ databases">
        <title>Culturing micro-colonial fungi from biological soil crusts in the Mojave desert and describing Neophaeococcomyces mojavensis, and introducing the new genera and species Taxawa tesnikishii.</title>
        <authorList>
            <person name="Kurbessoian T."/>
            <person name="Stajich J.E."/>
        </authorList>
    </citation>
    <scope>NUCLEOTIDE SEQUENCE</scope>
    <source>
        <strain evidence="1">JES_112</strain>
    </source>
</reference>
<protein>
    <submittedName>
        <fullName evidence="1">Uncharacterized protein</fullName>
    </submittedName>
</protein>
<proteinExistence type="predicted"/>